<proteinExistence type="predicted"/>
<dbReference type="EMBL" id="JAKNSF020000022">
    <property type="protein sequence ID" value="KAK7731643.1"/>
    <property type="molecule type" value="Genomic_DNA"/>
</dbReference>
<protein>
    <recommendedName>
        <fullName evidence="3">ABM domain-containing protein</fullName>
    </recommendedName>
</protein>
<evidence type="ECO:0000313" key="1">
    <source>
        <dbReference type="EMBL" id="KAK7731643.1"/>
    </source>
</evidence>
<comment type="caution">
    <text evidence="1">The sequence shown here is derived from an EMBL/GenBank/DDBJ whole genome shotgun (WGS) entry which is preliminary data.</text>
</comment>
<evidence type="ECO:0000313" key="2">
    <source>
        <dbReference type="Proteomes" id="UP001430848"/>
    </source>
</evidence>
<accession>A0ABR1PB76</accession>
<organism evidence="1 2">
    <name type="scientific">Diaporthe eres</name>
    <name type="common">Phomopsis oblonga</name>
    <dbReference type="NCBI Taxonomy" id="83184"/>
    <lineage>
        <taxon>Eukaryota</taxon>
        <taxon>Fungi</taxon>
        <taxon>Dikarya</taxon>
        <taxon>Ascomycota</taxon>
        <taxon>Pezizomycotina</taxon>
        <taxon>Sordariomycetes</taxon>
        <taxon>Sordariomycetidae</taxon>
        <taxon>Diaporthales</taxon>
        <taxon>Diaporthaceae</taxon>
        <taxon>Diaporthe</taxon>
        <taxon>Diaporthe eres species complex</taxon>
    </lineage>
</organism>
<keyword evidence="2" id="KW-1185">Reference proteome</keyword>
<sequence>MSTYVSIGWIPLAKDADSSSAVASLKGLKDQKLATPGLEHAYHGTPTDPNEPKAAEIIDVWASPDAAKAFGASSHAAEVKKLFDQIIDTSNPKARPVRNLFTLNGDFVKVAESPVTQIAATFVPTSVSNADFEAAFNEVVKAGGAPPDGFIAGAHGWGLEEVDHPEAGKSKVFLATSGWASDDKAKAAIAGAEKTFEPLKKFAEHHHVRTTVLTKEK</sequence>
<dbReference type="Proteomes" id="UP001430848">
    <property type="component" value="Unassembled WGS sequence"/>
</dbReference>
<name>A0ABR1PB76_DIAER</name>
<reference evidence="1 2" key="1">
    <citation type="submission" date="2024-02" db="EMBL/GenBank/DDBJ databases">
        <title>De novo assembly and annotation of 12 fungi associated with fruit tree decline syndrome in Ontario, Canada.</title>
        <authorList>
            <person name="Sulman M."/>
            <person name="Ellouze W."/>
            <person name="Ilyukhin E."/>
        </authorList>
    </citation>
    <scope>NUCLEOTIDE SEQUENCE [LARGE SCALE GENOMIC DNA]</scope>
    <source>
        <strain evidence="1 2">M169</strain>
    </source>
</reference>
<evidence type="ECO:0008006" key="3">
    <source>
        <dbReference type="Google" id="ProtNLM"/>
    </source>
</evidence>
<gene>
    <name evidence="1" type="ORF">SLS63_005330</name>
</gene>